<feature type="transmembrane region" description="Helical" evidence="1">
    <location>
        <begin position="115"/>
        <end position="141"/>
    </location>
</feature>
<proteinExistence type="predicted"/>
<feature type="transmembrane region" description="Helical" evidence="1">
    <location>
        <begin position="83"/>
        <end position="103"/>
    </location>
</feature>
<reference evidence="3" key="1">
    <citation type="journal article" date="2007" name="Proc. Natl. Acad. Sci. U.S.A.">
        <title>Genome sequencing reveals complex secondary metabolome in the marine actinomycete Salinispora tropica.</title>
        <authorList>
            <person name="Udwary D.W."/>
            <person name="Zeigler L."/>
            <person name="Asolkar R.N."/>
            <person name="Singan V."/>
            <person name="Lapidus A."/>
            <person name="Fenical W."/>
            <person name="Jensen P.R."/>
            <person name="Moore B.S."/>
        </authorList>
    </citation>
    <scope>NUCLEOTIDE SEQUENCE [LARGE SCALE GENOMIC DNA]</scope>
    <source>
        <strain evidence="3">ATCC BAA-916 / DSM 44818 / CNB-440</strain>
    </source>
</reference>
<sequence length="153" mass="14973">MIGNITGHLAGAAAAWAAFVVEGAVFYVGLLVYAMVADTGTGGPLAGPLLVLLAGVLGVGLVPLLFVPASIAGQVAAKNGRLLVKLLIALAVAAVLAAIYVAVVAVATDVPIADAVLACLGGVVAVLIPTAVYVSAAHGVLKIMPVRRSSASI</sequence>
<feature type="transmembrane region" description="Helical" evidence="1">
    <location>
        <begin position="12"/>
        <end position="36"/>
    </location>
</feature>
<dbReference type="RefSeq" id="WP_012014707.1">
    <property type="nucleotide sequence ID" value="NC_009380.1"/>
</dbReference>
<dbReference type="Proteomes" id="UP000000235">
    <property type="component" value="Chromosome"/>
</dbReference>
<name>A4XAI3_SALTO</name>
<dbReference type="EMBL" id="CP000667">
    <property type="protein sequence ID" value="ABP55932.1"/>
    <property type="molecule type" value="Genomic_DNA"/>
</dbReference>
<evidence type="ECO:0000313" key="3">
    <source>
        <dbReference type="Proteomes" id="UP000000235"/>
    </source>
</evidence>
<dbReference type="KEGG" id="stp:Strop_3501"/>
<organism evidence="2 3">
    <name type="scientific">Salinispora tropica (strain ATCC BAA-916 / DSM 44818 / JCM 13857 / NBRC 105044 / CNB-440)</name>
    <dbReference type="NCBI Taxonomy" id="369723"/>
    <lineage>
        <taxon>Bacteria</taxon>
        <taxon>Bacillati</taxon>
        <taxon>Actinomycetota</taxon>
        <taxon>Actinomycetes</taxon>
        <taxon>Micromonosporales</taxon>
        <taxon>Micromonosporaceae</taxon>
        <taxon>Salinispora</taxon>
    </lineage>
</organism>
<dbReference type="AlphaFoldDB" id="A4XAI3"/>
<feature type="transmembrane region" description="Helical" evidence="1">
    <location>
        <begin position="48"/>
        <end position="71"/>
    </location>
</feature>
<keyword evidence="3" id="KW-1185">Reference proteome</keyword>
<accession>A4XAI3</accession>
<dbReference type="PATRIC" id="fig|369723.5.peg.3615"/>
<dbReference type="HOGENOM" id="CLU_1641799_0_0_11"/>
<gene>
    <name evidence="2" type="ordered locus">Strop_3501</name>
</gene>
<keyword evidence="1" id="KW-0472">Membrane</keyword>
<dbReference type="eggNOG" id="ENOG503264A">
    <property type="taxonomic scope" value="Bacteria"/>
</dbReference>
<keyword evidence="1" id="KW-1133">Transmembrane helix</keyword>
<evidence type="ECO:0000313" key="2">
    <source>
        <dbReference type="EMBL" id="ABP55932.1"/>
    </source>
</evidence>
<keyword evidence="1" id="KW-0812">Transmembrane</keyword>
<protein>
    <submittedName>
        <fullName evidence="2">Uncharacterized protein</fullName>
    </submittedName>
</protein>
<evidence type="ECO:0000256" key="1">
    <source>
        <dbReference type="SAM" id="Phobius"/>
    </source>
</evidence>